<keyword evidence="1" id="KW-0732">Signal</keyword>
<accession>A0A2M4DGP2</accession>
<sequence>MMVVMMMMVVVMLPLFAHMQPLDVLLEIPFATKLFVAKLTLYLLLHTALVVHVAKHDAAGRVPFAALEAGIVLSIFSPNQAGLIEAALGIAPTVQVVRQGSEIVIITPQLCHRPLRKRQGNSVSEGVFGTVGKHEIGGRENKKRERTSASLATINCVESTKHLEVVLQAKKKRN</sequence>
<evidence type="ECO:0000256" key="1">
    <source>
        <dbReference type="SAM" id="SignalP"/>
    </source>
</evidence>
<feature type="chain" id="PRO_5014928288" evidence="1">
    <location>
        <begin position="20"/>
        <end position="174"/>
    </location>
</feature>
<dbReference type="EMBL" id="GGFL01012582">
    <property type="protein sequence ID" value="MBW76760.1"/>
    <property type="molecule type" value="Transcribed_RNA"/>
</dbReference>
<evidence type="ECO:0000313" key="2">
    <source>
        <dbReference type="EMBL" id="MBW76760.1"/>
    </source>
</evidence>
<name>A0A2M4DGP2_ANODA</name>
<feature type="signal peptide" evidence="1">
    <location>
        <begin position="1"/>
        <end position="19"/>
    </location>
</feature>
<proteinExistence type="predicted"/>
<protein>
    <submittedName>
        <fullName evidence="2">Putative secreted protein</fullName>
    </submittedName>
</protein>
<reference evidence="2" key="1">
    <citation type="submission" date="2018-01" db="EMBL/GenBank/DDBJ databases">
        <title>An insight into the sialome of Amazonian anophelines.</title>
        <authorList>
            <person name="Ribeiro J.M."/>
            <person name="Scarpassa V."/>
            <person name="Calvo E."/>
        </authorList>
    </citation>
    <scope>NUCLEOTIDE SEQUENCE</scope>
</reference>
<organism evidence="2">
    <name type="scientific">Anopheles darlingi</name>
    <name type="common">Mosquito</name>
    <dbReference type="NCBI Taxonomy" id="43151"/>
    <lineage>
        <taxon>Eukaryota</taxon>
        <taxon>Metazoa</taxon>
        <taxon>Ecdysozoa</taxon>
        <taxon>Arthropoda</taxon>
        <taxon>Hexapoda</taxon>
        <taxon>Insecta</taxon>
        <taxon>Pterygota</taxon>
        <taxon>Neoptera</taxon>
        <taxon>Endopterygota</taxon>
        <taxon>Diptera</taxon>
        <taxon>Nematocera</taxon>
        <taxon>Culicoidea</taxon>
        <taxon>Culicidae</taxon>
        <taxon>Anophelinae</taxon>
        <taxon>Anopheles</taxon>
    </lineage>
</organism>
<dbReference type="AlphaFoldDB" id="A0A2M4DGP2"/>